<dbReference type="RefSeq" id="WP_184092335.1">
    <property type="nucleotide sequence ID" value="NZ_AP023367.1"/>
</dbReference>
<dbReference type="KEGG" id="acel:acsn021_35110"/>
<dbReference type="SUPFAM" id="SSF56973">
    <property type="entry name" value="Aerolisin/ETX pore-forming domain"/>
    <property type="match status" value="1"/>
</dbReference>
<gene>
    <name evidence="1" type="ORF">acsn021_35110</name>
</gene>
<sequence length="300" mass="33829">MAKTRTILPKDKDYNEVLKEIVDLLTYRNPETGKDTYTKTIDKFTNNDYDNDYNPGIIVAADKIILSIKERKEPIVADEYLYMGTNELANNSGKPQNLTSSTFSKSVAETTTNETTHSIDVGVETKLEYEIPLTFTLGVQVSMEYGYSKTEIKTRTETVTYSISPQTVLVGDGETAYVTAKLLAMTNTDGEVDLLATYSGTIILDYRSISTKKLMQKTIPLGDWVKDVLSYDDNRWLKEKLEYVSSDTAYVYGKGNYTANYGTKTIIDVQIRKNDTTKPVEQPLSNTSYSYEVIPDIVRE</sequence>
<dbReference type="EMBL" id="AP023367">
    <property type="protein sequence ID" value="BCJ95942.1"/>
    <property type="molecule type" value="Genomic_DNA"/>
</dbReference>
<dbReference type="InterPro" id="IPR004991">
    <property type="entry name" value="Aerolysin-like"/>
</dbReference>
<protein>
    <submittedName>
        <fullName evidence="1">Uncharacterized protein</fullName>
    </submittedName>
</protein>
<dbReference type="AlphaFoldDB" id="A0A6S6R9J6"/>
<accession>A0A6S6R9J6</accession>
<dbReference type="Gene3D" id="2.170.15.10">
    <property type="entry name" value="Proaerolysin, chain A, domain 3"/>
    <property type="match status" value="1"/>
</dbReference>
<dbReference type="CDD" id="cd20223">
    <property type="entry name" value="PFM_epsilon-toxin-like"/>
    <property type="match status" value="1"/>
</dbReference>
<evidence type="ECO:0000313" key="2">
    <source>
        <dbReference type="Proteomes" id="UP000515561"/>
    </source>
</evidence>
<dbReference type="Proteomes" id="UP000515561">
    <property type="component" value="Chromosome"/>
</dbReference>
<keyword evidence="2" id="KW-1185">Reference proteome</keyword>
<dbReference type="Pfam" id="PF03318">
    <property type="entry name" value="ETX_MTX2"/>
    <property type="match status" value="1"/>
</dbReference>
<organism evidence="1 2">
    <name type="scientific">Anaerocolumna cellulosilytica</name>
    <dbReference type="NCBI Taxonomy" id="433286"/>
    <lineage>
        <taxon>Bacteria</taxon>
        <taxon>Bacillati</taxon>
        <taxon>Bacillota</taxon>
        <taxon>Clostridia</taxon>
        <taxon>Lachnospirales</taxon>
        <taxon>Lachnospiraceae</taxon>
        <taxon>Anaerocolumna</taxon>
    </lineage>
</organism>
<reference evidence="1 2" key="1">
    <citation type="journal article" date="2016" name="Int. J. Syst. Evol. Microbiol.">
        <title>Descriptions of Anaerotaenia torta gen. nov., sp. nov. and Anaerocolumna cellulosilytica gen. nov., sp. nov. isolated from a methanogenic reactor of cattle waste.</title>
        <authorList>
            <person name="Uek A."/>
            <person name="Ohtaki Y."/>
            <person name="Kaku N."/>
            <person name="Ueki K."/>
        </authorList>
    </citation>
    <scope>NUCLEOTIDE SEQUENCE [LARGE SCALE GENOMIC DNA]</scope>
    <source>
        <strain evidence="1 2">SN021</strain>
    </source>
</reference>
<name>A0A6S6R9J6_9FIRM</name>
<evidence type="ECO:0000313" key="1">
    <source>
        <dbReference type="EMBL" id="BCJ95942.1"/>
    </source>
</evidence>
<proteinExistence type="predicted"/>